<dbReference type="Proteomes" id="UP000785200">
    <property type="component" value="Unassembled WGS sequence"/>
</dbReference>
<name>A0A9P6VCM3_9HELO</name>
<dbReference type="GO" id="GO:0000981">
    <property type="term" value="F:DNA-binding transcription factor activity, RNA polymerase II-specific"/>
    <property type="evidence" value="ECO:0007669"/>
    <property type="project" value="InterPro"/>
</dbReference>
<dbReference type="InterPro" id="IPR050815">
    <property type="entry name" value="TF_fung"/>
</dbReference>
<comment type="subcellular location">
    <subcellularLocation>
        <location evidence="1">Nucleus</location>
    </subcellularLocation>
</comment>
<evidence type="ECO:0000313" key="10">
    <source>
        <dbReference type="Proteomes" id="UP000785200"/>
    </source>
</evidence>
<keyword evidence="2" id="KW-0479">Metal-binding</keyword>
<dbReference type="GO" id="GO:0008270">
    <property type="term" value="F:zinc ion binding"/>
    <property type="evidence" value="ECO:0007669"/>
    <property type="project" value="InterPro"/>
</dbReference>
<keyword evidence="4" id="KW-0238">DNA-binding</keyword>
<feature type="domain" description="Xylanolytic transcriptional activator regulatory" evidence="8">
    <location>
        <begin position="241"/>
        <end position="324"/>
    </location>
</feature>
<comment type="caution">
    <text evidence="9">The sequence shown here is derived from an EMBL/GenBank/DDBJ whole genome shotgun (WGS) entry which is preliminary data.</text>
</comment>
<keyword evidence="5" id="KW-0804">Transcription</keyword>
<dbReference type="InterPro" id="IPR007219">
    <property type="entry name" value="XnlR_reg_dom"/>
</dbReference>
<dbReference type="PANTHER" id="PTHR47338">
    <property type="entry name" value="ZN(II)2CYS6 TRANSCRIPTION FACTOR (EUROFUNG)-RELATED"/>
    <property type="match status" value="1"/>
</dbReference>
<dbReference type="PANTHER" id="PTHR47338:SF3">
    <property type="entry name" value="C6 FINGER DOMAIN TRANSCRIPTION FACTOR DBAA-RELATED"/>
    <property type="match status" value="1"/>
</dbReference>
<dbReference type="GO" id="GO:0006351">
    <property type="term" value="P:DNA-templated transcription"/>
    <property type="evidence" value="ECO:0007669"/>
    <property type="project" value="InterPro"/>
</dbReference>
<evidence type="ECO:0000256" key="4">
    <source>
        <dbReference type="ARBA" id="ARBA00023125"/>
    </source>
</evidence>
<keyword evidence="10" id="KW-1185">Reference proteome</keyword>
<protein>
    <submittedName>
        <fullName evidence="9">Transcriptional activator</fullName>
    </submittedName>
</protein>
<dbReference type="AlphaFoldDB" id="A0A9P6VCM3"/>
<dbReference type="OrthoDB" id="3533724at2759"/>
<evidence type="ECO:0000313" key="9">
    <source>
        <dbReference type="EMBL" id="KAG0646232.1"/>
    </source>
</evidence>
<evidence type="ECO:0000259" key="8">
    <source>
        <dbReference type="SMART" id="SM00906"/>
    </source>
</evidence>
<evidence type="ECO:0000256" key="3">
    <source>
        <dbReference type="ARBA" id="ARBA00023015"/>
    </source>
</evidence>
<gene>
    <name evidence="9" type="ORF">D0Z07_8181</name>
</gene>
<proteinExistence type="predicted"/>
<evidence type="ECO:0000256" key="1">
    <source>
        <dbReference type="ARBA" id="ARBA00004123"/>
    </source>
</evidence>
<evidence type="ECO:0000256" key="6">
    <source>
        <dbReference type="ARBA" id="ARBA00023242"/>
    </source>
</evidence>
<evidence type="ECO:0000256" key="2">
    <source>
        <dbReference type="ARBA" id="ARBA00022723"/>
    </source>
</evidence>
<feature type="coiled-coil region" evidence="7">
    <location>
        <begin position="62"/>
        <end position="89"/>
    </location>
</feature>
<sequence length="527" mass="60866">MSVDGVNYDVMGSNHSAKLQLTPLQNTWLYPLGSQVVEAPRRAISKHSNRDWVASSSSQWYFASTNAIIEELENRLSEKKQQQDTIIQLDDSINPFVESFDPPLYSIDPLGDEWLPSYFQLDFDVSPSLNLDSSITPSISLDQPPKFVLSSLLRSDLNQLFFERAYPFVPILHPRQYLRRQRQTAHRESYHIRDSLYETTLQLLAALESRDNDEDFADIEHVQARVLLLIYDFMRTNHQRGWMSAGRCFRLVQLLRLGEIDSPNRDNAKAPTTNDSVEWIRLEERRRTFWMAYSLDRFISARHEWPLTLSEQIWTRLPASEEDFLYGNCVQMGFLSEALASVGQDTASSPFTDSIIVATICGRAFFQNTVDYMGRKTTQFFWEIHGWLYMTVKMRSQNPIGDHPSAAQAQDSMLLFTNMMAQTAALYLYRIVESTPWEMEDYPGTVLELKQYAFMAAQEIVRLAQCLPQLSYLKVHPFTPLPLILCVDFLDTHRYLDDSVDLQVRELLDALKALTEVNNLAQDYLSL</sequence>
<dbReference type="EMBL" id="VNKQ01000016">
    <property type="protein sequence ID" value="KAG0646232.1"/>
    <property type="molecule type" value="Genomic_DNA"/>
</dbReference>
<organism evidence="9 10">
    <name type="scientific">Hyphodiscus hymeniophilus</name>
    <dbReference type="NCBI Taxonomy" id="353542"/>
    <lineage>
        <taxon>Eukaryota</taxon>
        <taxon>Fungi</taxon>
        <taxon>Dikarya</taxon>
        <taxon>Ascomycota</taxon>
        <taxon>Pezizomycotina</taxon>
        <taxon>Leotiomycetes</taxon>
        <taxon>Helotiales</taxon>
        <taxon>Hyphodiscaceae</taxon>
        <taxon>Hyphodiscus</taxon>
    </lineage>
</organism>
<keyword evidence="3" id="KW-0805">Transcription regulation</keyword>
<dbReference type="SMART" id="SM00906">
    <property type="entry name" value="Fungal_trans"/>
    <property type="match status" value="1"/>
</dbReference>
<keyword evidence="6" id="KW-0539">Nucleus</keyword>
<keyword evidence="7" id="KW-0175">Coiled coil</keyword>
<evidence type="ECO:0000256" key="5">
    <source>
        <dbReference type="ARBA" id="ARBA00023163"/>
    </source>
</evidence>
<dbReference type="GO" id="GO:0003677">
    <property type="term" value="F:DNA binding"/>
    <property type="evidence" value="ECO:0007669"/>
    <property type="project" value="UniProtKB-KW"/>
</dbReference>
<evidence type="ECO:0000256" key="7">
    <source>
        <dbReference type="SAM" id="Coils"/>
    </source>
</evidence>
<dbReference type="Pfam" id="PF04082">
    <property type="entry name" value="Fungal_trans"/>
    <property type="match status" value="1"/>
</dbReference>
<dbReference type="GO" id="GO:0005634">
    <property type="term" value="C:nucleus"/>
    <property type="evidence" value="ECO:0007669"/>
    <property type="project" value="UniProtKB-SubCell"/>
</dbReference>
<accession>A0A9P6VCM3</accession>
<reference evidence="9" key="1">
    <citation type="submission" date="2019-07" db="EMBL/GenBank/DDBJ databases">
        <title>Hyphodiscus hymeniophilus genome sequencing and assembly.</title>
        <authorList>
            <person name="Kramer G."/>
            <person name="Nodwell J."/>
        </authorList>
    </citation>
    <scope>NUCLEOTIDE SEQUENCE</scope>
    <source>
        <strain evidence="9">ATCC 34498</strain>
    </source>
</reference>
<dbReference type="CDD" id="cd12148">
    <property type="entry name" value="fungal_TF_MHR"/>
    <property type="match status" value="1"/>
</dbReference>